<protein>
    <recommendedName>
        <fullName evidence="8 9">Cell division protein ZipA</fullName>
    </recommendedName>
</protein>
<evidence type="ECO:0000256" key="10">
    <source>
        <dbReference type="SAM" id="MobiDB-lite"/>
    </source>
</evidence>
<evidence type="ECO:0000256" key="8">
    <source>
        <dbReference type="HAMAP-Rule" id="MF_00509"/>
    </source>
</evidence>
<keyword evidence="2 8" id="KW-0997">Cell inner membrane</keyword>
<evidence type="ECO:0000256" key="7">
    <source>
        <dbReference type="ARBA" id="ARBA00023306"/>
    </source>
</evidence>
<dbReference type="PANTHER" id="PTHR38685">
    <property type="entry name" value="CELL DIVISION PROTEIN ZIPA"/>
    <property type="match status" value="1"/>
</dbReference>
<comment type="subunit">
    <text evidence="8">Interacts with FtsZ via their C-terminal domains.</text>
</comment>
<dbReference type="InterPro" id="IPR036765">
    <property type="entry name" value="ZipA_FtsZ-bd_C_sf"/>
</dbReference>
<dbReference type="EMBL" id="ACFT01000012">
    <property type="protein sequence ID" value="EEF15851.1"/>
    <property type="molecule type" value="Genomic_DNA"/>
</dbReference>
<evidence type="ECO:0000313" key="12">
    <source>
        <dbReference type="EMBL" id="EEF15851.1"/>
    </source>
</evidence>
<dbReference type="NCBIfam" id="TIGR02205">
    <property type="entry name" value="septum_zipA"/>
    <property type="match status" value="1"/>
</dbReference>
<dbReference type="PANTHER" id="PTHR38685:SF1">
    <property type="entry name" value="CELL DIVISION PROTEIN ZIPA"/>
    <property type="match status" value="1"/>
</dbReference>
<keyword evidence="4 8" id="KW-0812">Transmembrane</keyword>
<organism evidence="12 13">
    <name type="scientific">Actinobacillus minor 202</name>
    <dbReference type="NCBI Taxonomy" id="591023"/>
    <lineage>
        <taxon>Bacteria</taxon>
        <taxon>Pseudomonadati</taxon>
        <taxon>Pseudomonadota</taxon>
        <taxon>Gammaproteobacteria</taxon>
        <taxon>Pasteurellales</taxon>
        <taxon>Pasteurellaceae</taxon>
        <taxon>Actinobacillus</taxon>
    </lineage>
</organism>
<sequence length="290" mass="32616">MELHILFFILAGLLIAVLVGSSIWSHRREKSRIFSNTFSTRPPSTPIQSAAQTEVPKTLDPQSYHDQNYVSQPDVEVNTPVEIQQDVESSLNNIKIKLPGEESVQLEPQVSLYQAQVQSSTPVYSQQSAPAFVEATPQPEPVEVRVEEPAVQPAVETPPNMMMLYVVAAEGQVFYGDYLAQCLEGLGFQYGEYQIFHRHQHIGNNTTPVIFSVANMMQPGVFDLEKMDLFSTIGLVMFMHLPSEGNDVANLKLMLQSAERLAQSLGGFVLNDRREIFDENSRLEYLNRLR</sequence>
<dbReference type="SUPFAM" id="SSF64383">
    <property type="entry name" value="Cell-division protein ZipA, C-terminal domain"/>
    <property type="match status" value="1"/>
</dbReference>
<evidence type="ECO:0000256" key="2">
    <source>
        <dbReference type="ARBA" id="ARBA00022519"/>
    </source>
</evidence>
<evidence type="ECO:0000256" key="9">
    <source>
        <dbReference type="RuleBase" id="RU003612"/>
    </source>
</evidence>
<evidence type="ECO:0000256" key="4">
    <source>
        <dbReference type="ARBA" id="ARBA00022692"/>
    </source>
</evidence>
<feature type="region of interest" description="Disordered" evidence="10">
    <location>
        <begin position="36"/>
        <end position="66"/>
    </location>
</feature>
<keyword evidence="7 8" id="KW-0131">Cell cycle</keyword>
<keyword evidence="13" id="KW-1185">Reference proteome</keyword>
<evidence type="ECO:0000256" key="1">
    <source>
        <dbReference type="ARBA" id="ARBA00022475"/>
    </source>
</evidence>
<dbReference type="Gene3D" id="3.30.1400.10">
    <property type="entry name" value="ZipA, C-terminal FtsZ-binding domain"/>
    <property type="match status" value="1"/>
</dbReference>
<evidence type="ECO:0000259" key="11">
    <source>
        <dbReference type="SMART" id="SM00771"/>
    </source>
</evidence>
<keyword evidence="1 8" id="KW-1003">Cell membrane</keyword>
<keyword evidence="3 8" id="KW-0132">Cell division</keyword>
<feature type="domain" description="ZipA C-terminal FtsZ-binding" evidence="11">
    <location>
        <begin position="158"/>
        <end position="289"/>
    </location>
</feature>
<accession>A0ABM9XI82</accession>
<dbReference type="InterPro" id="IPR011919">
    <property type="entry name" value="Cell_div_ZipA"/>
</dbReference>
<evidence type="ECO:0000256" key="3">
    <source>
        <dbReference type="ARBA" id="ARBA00022618"/>
    </source>
</evidence>
<dbReference type="RefSeq" id="WP_005818219.1">
    <property type="nucleotide sequence ID" value="NZ_ACFT01000012.1"/>
</dbReference>
<keyword evidence="5 8" id="KW-1133">Transmembrane helix</keyword>
<name>A0ABM9XI82_9PAST</name>
<evidence type="ECO:0000313" key="13">
    <source>
        <dbReference type="Proteomes" id="UP000003394"/>
    </source>
</evidence>
<dbReference type="Proteomes" id="UP000003394">
    <property type="component" value="Unassembled WGS sequence"/>
</dbReference>
<dbReference type="InterPro" id="IPR007449">
    <property type="entry name" value="ZipA_FtsZ-bd_C"/>
</dbReference>
<dbReference type="SMART" id="SM00771">
    <property type="entry name" value="ZipA_C"/>
    <property type="match status" value="1"/>
</dbReference>
<keyword evidence="6 8" id="KW-0472">Membrane</keyword>
<evidence type="ECO:0000256" key="5">
    <source>
        <dbReference type="ARBA" id="ARBA00022989"/>
    </source>
</evidence>
<dbReference type="HAMAP" id="MF_00509">
    <property type="entry name" value="ZipA"/>
    <property type="match status" value="1"/>
</dbReference>
<proteinExistence type="inferred from homology"/>
<evidence type="ECO:0000256" key="6">
    <source>
        <dbReference type="ARBA" id="ARBA00023136"/>
    </source>
</evidence>
<reference evidence="12 13" key="1">
    <citation type="journal article" date="2010" name="Vet. Microbiol.">
        <title>Production of haemolysins by strains of the Actinobacillus minor/porcitonsillarum complex.</title>
        <authorList>
            <person name="Arya G."/>
            <person name="Niven D.F."/>
        </authorList>
    </citation>
    <scope>NUCLEOTIDE SEQUENCE [LARGE SCALE GENOMIC DNA]</scope>
    <source>
        <strain evidence="13">strain 202</strain>
    </source>
</reference>
<feature type="compositionally biased region" description="Polar residues" evidence="10">
    <location>
        <begin position="36"/>
        <end position="52"/>
    </location>
</feature>
<comment type="caution">
    <text evidence="12">The sequence shown here is derived from an EMBL/GenBank/DDBJ whole genome shotgun (WGS) entry which is preliminary data.</text>
</comment>
<dbReference type="Pfam" id="PF04354">
    <property type="entry name" value="ZipA_C"/>
    <property type="match status" value="1"/>
</dbReference>
<comment type="subcellular location">
    <subcellularLocation>
        <location evidence="8">Cell inner membrane</location>
        <topology evidence="8">Single-pass type I membrane protein</topology>
    </subcellularLocation>
    <text evidence="8">Localizes to the Z ring in an FtsZ-dependent manner.</text>
</comment>
<gene>
    <name evidence="8 12" type="primary">zipA</name>
    <name evidence="12" type="ORF">AM202_0354</name>
</gene>
<comment type="similarity">
    <text evidence="8 9">Belongs to the ZipA family.</text>
</comment>
<feature type="transmembrane region" description="Helical" evidence="8">
    <location>
        <begin position="6"/>
        <end position="24"/>
    </location>
</feature>
<comment type="function">
    <text evidence="8 9">Essential cell division protein that stabilizes the FtsZ protofilaments by cross-linking them and that serves as a cytoplasmic membrane anchor for the Z ring. Also required for the recruitment to the septal ring of downstream cell division proteins.</text>
</comment>